<protein>
    <submittedName>
        <fullName evidence="1">Uncharacterized protein</fullName>
    </submittedName>
</protein>
<name>A0AB39AI36_9VIRU</name>
<evidence type="ECO:0000313" key="1">
    <source>
        <dbReference type="EMBL" id="XDG30416.1"/>
    </source>
</evidence>
<reference evidence="1" key="1">
    <citation type="submission" date="2024-06" db="EMBL/GenBank/DDBJ databases">
        <authorList>
            <person name="Peters D.L."/>
        </authorList>
    </citation>
    <scope>NUCLEOTIDE SEQUENCE</scope>
</reference>
<dbReference type="EMBL" id="PP916319">
    <property type="protein sequence ID" value="XDG30416.1"/>
    <property type="molecule type" value="Genomic_DNA"/>
</dbReference>
<accession>A0AB39AI36</accession>
<sequence>MRNKAVAEVIRKGIERAVQRNEPMYLCLHIQALADSGQVSLADHRRFMVWLDRAISGVDDVVQYLEFKQPTLHRAWLRMYRAGVDETPRTYAQADQIRRDYRDQQCQAWFNFYVWAHFDLTKK</sequence>
<organism evidence="1">
    <name type="scientific">Pseudomonas phage vB_PaeS_HTN2</name>
    <dbReference type="NCBI Taxonomy" id="3236647"/>
    <lineage>
        <taxon>Viruses</taxon>
    </lineage>
</organism>
<gene>
    <name evidence="1" type="ORF">ABMZ61_89</name>
</gene>
<reference evidence="1" key="2">
    <citation type="submission" date="2024-08" db="EMBL/GenBank/DDBJ databases">
        <title>Characterization of Pseudomonas aeruginosa phages for therapeutic use.</title>
        <authorList>
            <person name="Nour El-Din H."/>
        </authorList>
    </citation>
    <scope>NUCLEOTIDE SEQUENCE</scope>
</reference>
<proteinExistence type="predicted"/>